<dbReference type="InterPro" id="IPR011684">
    <property type="entry name" value="NAB"/>
</dbReference>
<evidence type="ECO:0000256" key="2">
    <source>
        <dbReference type="SAM" id="Coils"/>
    </source>
</evidence>
<proteinExistence type="predicted"/>
<feature type="compositionally biased region" description="Basic and acidic residues" evidence="3">
    <location>
        <begin position="768"/>
        <end position="783"/>
    </location>
</feature>
<feature type="compositionally biased region" description="Basic and acidic residues" evidence="3">
    <location>
        <begin position="685"/>
        <end position="704"/>
    </location>
</feature>
<feature type="compositionally biased region" description="Basic and acidic residues" evidence="3">
    <location>
        <begin position="588"/>
        <end position="608"/>
    </location>
</feature>
<dbReference type="Pfam" id="PF25014">
    <property type="entry name" value="NET2A"/>
    <property type="match status" value="1"/>
</dbReference>
<evidence type="ECO:0000313" key="5">
    <source>
        <dbReference type="EMBL" id="KAF6160609.1"/>
    </source>
</evidence>
<dbReference type="EMBL" id="JACGCM010001161">
    <property type="protein sequence ID" value="KAF6160609.1"/>
    <property type="molecule type" value="Genomic_DNA"/>
</dbReference>
<feature type="region of interest" description="Disordered" evidence="3">
    <location>
        <begin position="264"/>
        <end position="292"/>
    </location>
</feature>
<gene>
    <name evidence="5" type="ORF">GIB67_019549</name>
</gene>
<keyword evidence="6" id="KW-1185">Reference proteome</keyword>
<dbReference type="GO" id="GO:0003779">
    <property type="term" value="F:actin binding"/>
    <property type="evidence" value="ECO:0007669"/>
    <property type="project" value="InterPro"/>
</dbReference>
<reference evidence="5 6" key="1">
    <citation type="journal article" date="2020" name="IScience">
        <title>Genome Sequencing of the Endangered Kingdonia uniflora (Circaeasteraceae, Ranunculales) Reveals Potential Mechanisms of Evolutionary Specialization.</title>
        <authorList>
            <person name="Sun Y."/>
            <person name="Deng T."/>
            <person name="Zhang A."/>
            <person name="Moore M.J."/>
            <person name="Landis J.B."/>
            <person name="Lin N."/>
            <person name="Zhang H."/>
            <person name="Zhang X."/>
            <person name="Huang J."/>
            <person name="Zhang X."/>
            <person name="Sun H."/>
            <person name="Wang H."/>
        </authorList>
    </citation>
    <scope>NUCLEOTIDE SEQUENCE [LARGE SCALE GENOMIC DNA]</scope>
    <source>
        <strain evidence="5">TB1705</strain>
        <tissue evidence="5">Leaf</tissue>
    </source>
</reference>
<dbReference type="InterPro" id="IPR056889">
    <property type="entry name" value="NET2A-D/KIP1-like_C"/>
</dbReference>
<feature type="compositionally biased region" description="Basic and acidic residues" evidence="3">
    <location>
        <begin position="811"/>
        <end position="843"/>
    </location>
</feature>
<feature type="coiled-coil region" evidence="2">
    <location>
        <begin position="1066"/>
        <end position="1128"/>
    </location>
</feature>
<protein>
    <recommendedName>
        <fullName evidence="4">NAB domain-containing protein</fullName>
    </recommendedName>
</protein>
<evidence type="ECO:0000256" key="3">
    <source>
        <dbReference type="SAM" id="MobiDB-lite"/>
    </source>
</evidence>
<feature type="region of interest" description="Disordered" evidence="3">
    <location>
        <begin position="576"/>
        <end position="871"/>
    </location>
</feature>
<evidence type="ECO:0000313" key="6">
    <source>
        <dbReference type="Proteomes" id="UP000541444"/>
    </source>
</evidence>
<evidence type="ECO:0000256" key="1">
    <source>
        <dbReference type="ARBA" id="ARBA00023054"/>
    </source>
</evidence>
<feature type="compositionally biased region" description="Basic and acidic residues" evidence="3">
    <location>
        <begin position="666"/>
        <end position="675"/>
    </location>
</feature>
<dbReference type="AlphaFoldDB" id="A0A7J7N089"/>
<dbReference type="PROSITE" id="PS51774">
    <property type="entry name" value="NAB"/>
    <property type="match status" value="1"/>
</dbReference>
<dbReference type="Pfam" id="PF24918">
    <property type="entry name" value="NET2A_C"/>
    <property type="match status" value="1"/>
</dbReference>
<feature type="coiled-coil region" evidence="2">
    <location>
        <begin position="454"/>
        <end position="544"/>
    </location>
</feature>
<organism evidence="5 6">
    <name type="scientific">Kingdonia uniflora</name>
    <dbReference type="NCBI Taxonomy" id="39325"/>
    <lineage>
        <taxon>Eukaryota</taxon>
        <taxon>Viridiplantae</taxon>
        <taxon>Streptophyta</taxon>
        <taxon>Embryophyta</taxon>
        <taxon>Tracheophyta</taxon>
        <taxon>Spermatophyta</taxon>
        <taxon>Magnoliopsida</taxon>
        <taxon>Ranunculales</taxon>
        <taxon>Circaeasteraceae</taxon>
        <taxon>Kingdonia</taxon>
    </lineage>
</organism>
<dbReference type="InterPro" id="IPR056888">
    <property type="entry name" value="NET2A-D/KIP1-like_dom"/>
</dbReference>
<feature type="coiled-coil region" evidence="2">
    <location>
        <begin position="366"/>
        <end position="414"/>
    </location>
</feature>
<dbReference type="Pfam" id="PF07765">
    <property type="entry name" value="KIP1"/>
    <property type="match status" value="1"/>
</dbReference>
<sequence length="1273" mass="146628">MPMRRDEAIGFSVFVVVDLDSRTGEQYGIVVADQESEHWLRFGEPSTGIITRIGEAVDGELMRPEHLLQSVVDLNIDGVTISLNMSLLLFGDDDGDNLKFHLDSERERERGFVCSAPLEDCDIGSALAWFRRMVAPAVPSVQTIYQEEKVQYMLKLIEADGDSFAKRAEMYYRKRPELISFVEESYRAYRALAERYEHISGELQNANTTIATVFPEQVQFAMDEEDENGSPRIPRRPMDPNKLPIGFRGVPDIPKFPNFPKKITRVQSRKKGQPPRQEKIENTKTSGKSKTEAIEEIDKLQKGILALQTEKEFVKESYENGLAKYWEIEKRMEVMQDDICNLHDEFNVGSVIEDDEARTLMAATALKSCQETLVHLQEKQERSAEEARAEYQRIKDAHEKLEHLKDEFLSDEKKETYIDLTEPTLQNVEQQESELIREKIREHFETNSGTPLSVSELAEKIDELVTKVISLETAVSSQTALINRLRSETDELQTNLQSLEDDKEKGSKNLNEKLRELEHALRGVQDLNKNVENQSNNLQTHFTQAHCNFEHLSEKLHTVKESDDEVESVDSVQFQAEDGLHAASPNQLEERQETGEKFEEPKDHNCDEPHEEGEEPFNPRDGTALAVNDPSEECKELKDHSNLDEPSEECKETFQPNDNSANAHGDLLEKRKEPEDSSNIDDLSEECKELKDHSNLDEPSEACKEPFQPNDNSANAHDDLPEKCKEPEDSNIDDPSEKCEKLKDHRNLDEPSEECKEPFQPNDNIANARDDLVEKCKKPKDSNNIDDLSEEPTEPFALKEIGTLILDDPSEEHGEPKTHSALDDSSEEPKVEPFEQKDLSEQDHGEEEQDETKNQDSVKELGTSQTEDSVVLNVEQQEEDILRDQPNWQQLFLNGLENREQILLAEYTSILRNYKETKRKLSEIEKKNRDSLFETMVQVRELKSVNAMKDEEIRSLQQKLSFLQTSSKATSFTHWIEFKDSEKGSPRDESTMSSDENIFNLTEKKSNEAAKSPPVEEEDEEEIKVILPVKPLKVSIIEEKFRRDIDELLEENLEFWLRFSTSFHQIQNFETAVQDLQSEYSKLKENKKQQENTEQSLRSDARSIYKHLREIQTELNLWLEQNALLKDELSRRLSSLCSIQDEIERVSKTGSEVEDVDFTSYQAAKFQGEVINMQQENNKVADELQAGLDHVQRFQFEIEKTLSQLNEDFKLSGSKNHQQHHSQDMKHSASRTRIPLRSFIFGNRPKRQKPKMFMCMNPALQKQYSDMNGGYPM</sequence>
<dbReference type="OrthoDB" id="616075at2759"/>
<feature type="compositionally biased region" description="Basic and acidic residues" evidence="3">
    <location>
        <begin position="716"/>
        <end position="728"/>
    </location>
</feature>
<evidence type="ECO:0000259" key="4">
    <source>
        <dbReference type="PROSITE" id="PS51774"/>
    </source>
</evidence>
<dbReference type="Proteomes" id="UP000541444">
    <property type="component" value="Unassembled WGS sequence"/>
</dbReference>
<keyword evidence="1 2" id="KW-0175">Coiled coil</keyword>
<feature type="compositionally biased region" description="Basic and acidic residues" evidence="3">
    <location>
        <begin position="632"/>
        <end position="652"/>
    </location>
</feature>
<feature type="coiled-coil region" evidence="2">
    <location>
        <begin position="907"/>
        <end position="959"/>
    </location>
</feature>
<feature type="domain" description="NAB" evidence="4">
    <location>
        <begin position="123"/>
        <end position="203"/>
    </location>
</feature>
<comment type="caution">
    <text evidence="5">The sequence shown here is derived from an EMBL/GenBank/DDBJ whole genome shotgun (WGS) entry which is preliminary data.</text>
</comment>
<dbReference type="PANTHER" id="PTHR31631:SF0">
    <property type="entry name" value="PROTEIN NETWORKED 2D"/>
    <property type="match status" value="1"/>
</dbReference>
<name>A0A7J7N089_9MAGN</name>
<dbReference type="PANTHER" id="PTHR31631">
    <property type="entry name" value="PROTEIN NETWORKED 2D"/>
    <property type="match status" value="1"/>
</dbReference>
<accession>A0A7J7N089</accession>
<feature type="compositionally biased region" description="Basic and acidic residues" evidence="3">
    <location>
        <begin position="735"/>
        <end position="757"/>
    </location>
</feature>
<feature type="compositionally biased region" description="Basic residues" evidence="3">
    <location>
        <begin position="264"/>
        <end position="273"/>
    </location>
</feature>